<sequence length="156" mass="16421">MHGAGQADKRCKQLFQKPADGKAGRDPGVDRRTNGQAGHGRYRVQVGDEPGAQAKCKTAKSSMTGKKKSKRRWYFSSAVESLSRGAGPFVLESPPHEADQPSGVTQPSPAAGGGGLLRGTAIGERSQTEWEFLVGSRGSAAGELSYSVTSFLPGFL</sequence>
<name>A0A9N7UV53_PLEPL</name>
<dbReference type="AlphaFoldDB" id="A0A9N7UV53"/>
<evidence type="ECO:0000313" key="2">
    <source>
        <dbReference type="EMBL" id="CAB1438788.1"/>
    </source>
</evidence>
<dbReference type="Proteomes" id="UP001153269">
    <property type="component" value="Unassembled WGS sequence"/>
</dbReference>
<proteinExistence type="predicted"/>
<organism evidence="2 3">
    <name type="scientific">Pleuronectes platessa</name>
    <name type="common">European plaice</name>
    <dbReference type="NCBI Taxonomy" id="8262"/>
    <lineage>
        <taxon>Eukaryota</taxon>
        <taxon>Metazoa</taxon>
        <taxon>Chordata</taxon>
        <taxon>Craniata</taxon>
        <taxon>Vertebrata</taxon>
        <taxon>Euteleostomi</taxon>
        <taxon>Actinopterygii</taxon>
        <taxon>Neopterygii</taxon>
        <taxon>Teleostei</taxon>
        <taxon>Neoteleostei</taxon>
        <taxon>Acanthomorphata</taxon>
        <taxon>Carangaria</taxon>
        <taxon>Pleuronectiformes</taxon>
        <taxon>Pleuronectoidei</taxon>
        <taxon>Pleuronectidae</taxon>
        <taxon>Pleuronectes</taxon>
    </lineage>
</organism>
<feature type="compositionally biased region" description="Basic and acidic residues" evidence="1">
    <location>
        <begin position="19"/>
        <end position="33"/>
    </location>
</feature>
<comment type="caution">
    <text evidence="2">The sequence shown here is derived from an EMBL/GenBank/DDBJ whole genome shotgun (WGS) entry which is preliminary data.</text>
</comment>
<evidence type="ECO:0000256" key="1">
    <source>
        <dbReference type="SAM" id="MobiDB-lite"/>
    </source>
</evidence>
<keyword evidence="3" id="KW-1185">Reference proteome</keyword>
<feature type="region of interest" description="Disordered" evidence="1">
    <location>
        <begin position="1"/>
        <end position="70"/>
    </location>
</feature>
<protein>
    <submittedName>
        <fullName evidence="2">Uncharacterized protein</fullName>
    </submittedName>
</protein>
<gene>
    <name evidence="2" type="ORF">PLEPLA_LOCUS26662</name>
</gene>
<reference evidence="2" key="1">
    <citation type="submission" date="2020-03" db="EMBL/GenBank/DDBJ databases">
        <authorList>
            <person name="Weist P."/>
        </authorList>
    </citation>
    <scope>NUCLEOTIDE SEQUENCE</scope>
</reference>
<feature type="region of interest" description="Disordered" evidence="1">
    <location>
        <begin position="86"/>
        <end position="121"/>
    </location>
</feature>
<accession>A0A9N7UV53</accession>
<evidence type="ECO:0000313" key="3">
    <source>
        <dbReference type="Proteomes" id="UP001153269"/>
    </source>
</evidence>
<dbReference type="EMBL" id="CADEAL010002203">
    <property type="protein sequence ID" value="CAB1438788.1"/>
    <property type="molecule type" value="Genomic_DNA"/>
</dbReference>